<dbReference type="AlphaFoldDB" id="A0A8J4EXR1"/>
<sequence length="203" mass="23229">MARTVRQSYWHSHSLGKHAHCMYYAILQKSISTRMAAGMRRVYEAVEQLFTSFPKSAFKGQRVKQLPAMALVLAFPTSLSIQCHEWGWMTDRRLAPHLGQYVKNAYAVRQLLVPARQIQVVAGKKRAVGIRRPEAESRFLRRLTRLAWQMVLEPALQMVFGTTALYSPHMCNKGITTGLSKEHVSSWTATSQHTHWRLVLPTL</sequence>
<protein>
    <submittedName>
        <fullName evidence="1">Uncharacterized protein</fullName>
    </submittedName>
</protein>
<evidence type="ECO:0000313" key="2">
    <source>
        <dbReference type="Proteomes" id="UP000747399"/>
    </source>
</evidence>
<reference evidence="1" key="1">
    <citation type="journal article" date="2021" name="Proc. Natl. Acad. Sci. U.S.A.">
        <title>Three genomes in the algal genus Volvox reveal the fate of a haploid sex-determining region after a transition to homothallism.</title>
        <authorList>
            <person name="Yamamoto K."/>
            <person name="Hamaji T."/>
            <person name="Kawai-Toyooka H."/>
            <person name="Matsuzaki R."/>
            <person name="Takahashi F."/>
            <person name="Nishimura Y."/>
            <person name="Kawachi M."/>
            <person name="Noguchi H."/>
            <person name="Minakuchi Y."/>
            <person name="Umen J.G."/>
            <person name="Toyoda A."/>
            <person name="Nozaki H."/>
        </authorList>
    </citation>
    <scope>NUCLEOTIDE SEQUENCE</scope>
    <source>
        <strain evidence="1">NIES-3780</strain>
    </source>
</reference>
<comment type="caution">
    <text evidence="1">The sequence shown here is derived from an EMBL/GenBank/DDBJ whole genome shotgun (WGS) entry which is preliminary data.</text>
</comment>
<accession>A0A8J4EXR1</accession>
<organism evidence="1 2">
    <name type="scientific">Volvox africanus</name>
    <dbReference type="NCBI Taxonomy" id="51714"/>
    <lineage>
        <taxon>Eukaryota</taxon>
        <taxon>Viridiplantae</taxon>
        <taxon>Chlorophyta</taxon>
        <taxon>core chlorophytes</taxon>
        <taxon>Chlorophyceae</taxon>
        <taxon>CS clade</taxon>
        <taxon>Chlamydomonadales</taxon>
        <taxon>Volvocaceae</taxon>
        <taxon>Volvox</taxon>
    </lineage>
</organism>
<gene>
    <name evidence="1" type="ORF">Vafri_7158</name>
</gene>
<evidence type="ECO:0000313" key="1">
    <source>
        <dbReference type="EMBL" id="GIL51067.1"/>
    </source>
</evidence>
<dbReference type="EMBL" id="BNCO01000010">
    <property type="protein sequence ID" value="GIL51067.1"/>
    <property type="molecule type" value="Genomic_DNA"/>
</dbReference>
<proteinExistence type="predicted"/>
<dbReference type="Proteomes" id="UP000747399">
    <property type="component" value="Unassembled WGS sequence"/>
</dbReference>
<keyword evidence="2" id="KW-1185">Reference proteome</keyword>
<name>A0A8J4EXR1_9CHLO</name>